<gene>
    <name evidence="3" type="ORF">FCS21_05270</name>
</gene>
<dbReference type="InterPro" id="IPR016035">
    <property type="entry name" value="Acyl_Trfase/lysoPLipase"/>
</dbReference>
<dbReference type="GO" id="GO:0006629">
    <property type="term" value="P:lipid metabolic process"/>
    <property type="evidence" value="ECO:0007669"/>
    <property type="project" value="UniProtKB-KW"/>
</dbReference>
<accession>A0A8H2PME9</accession>
<dbReference type="OrthoDB" id="8586159at2"/>
<name>A0A8H2PME9_9GAMM</name>
<sequence length="360" mass="40381">MLEIYAGKNALKTIQEQGFNQELFTHFLGASGGPKWFTVFGLDKYLFGEFFHNRNTELNLLGSSAGAFRAACLTQSNPVQAIEGLAYNYANMVYSKKPSAKEISTKAADIVNQLFTDNRADEVINNNIFKAHFLVAKCNGLTASDNKVMQTAGLFNSWLLNKLDRKLLAKQYQRYIFKQPSSNLLINDPYNFNTVYQNLTRENIKSAVLASGSIPLVMSGVKNIQGAAKGTYRDGGIIDYHFDFSLQKSSVVTKNNPNECGLTLYPHFSSEPKAGWFDKNSTRKVLASSYDNTVLLSPSKKFIKSLPFSKIPDRTDFTKLDANTRINYWQQVLTQTDILAECFHEFVTKQGISQIKAFTP</sequence>
<proteinExistence type="predicted"/>
<organism evidence="3 4">
    <name type="scientific">Colwellia ponticola</name>
    <dbReference type="NCBI Taxonomy" id="2304625"/>
    <lineage>
        <taxon>Bacteria</taxon>
        <taxon>Pseudomonadati</taxon>
        <taxon>Pseudomonadota</taxon>
        <taxon>Gammaproteobacteria</taxon>
        <taxon>Alteromonadales</taxon>
        <taxon>Colwelliaceae</taxon>
        <taxon>Colwellia</taxon>
    </lineage>
</organism>
<evidence type="ECO:0000256" key="1">
    <source>
        <dbReference type="ARBA" id="ARBA00023098"/>
    </source>
</evidence>
<reference evidence="3 4" key="1">
    <citation type="submission" date="2019-05" db="EMBL/GenBank/DDBJ databases">
        <title>Colwellia ponticola sp. nov., isolated from seawater.</title>
        <authorList>
            <person name="Yoon J.-H."/>
        </authorList>
    </citation>
    <scope>NUCLEOTIDE SEQUENCE [LARGE SCALE GENOMIC DNA]</scope>
    <source>
        <strain evidence="3 4">OISW-25</strain>
    </source>
</reference>
<comment type="caution">
    <text evidence="3">The sequence shown here is derived from an EMBL/GenBank/DDBJ whole genome shotgun (WGS) entry which is preliminary data.</text>
</comment>
<keyword evidence="4" id="KW-1185">Reference proteome</keyword>
<keyword evidence="1" id="KW-0443">Lipid metabolism</keyword>
<dbReference type="RefSeq" id="WP_138621149.1">
    <property type="nucleotide sequence ID" value="NZ_SZVP01000003.1"/>
</dbReference>
<dbReference type="Pfam" id="PF01734">
    <property type="entry name" value="Patatin"/>
    <property type="match status" value="1"/>
</dbReference>
<dbReference type="Proteomes" id="UP000307702">
    <property type="component" value="Unassembled WGS sequence"/>
</dbReference>
<feature type="domain" description="PNPLA" evidence="2">
    <location>
        <begin position="62"/>
        <end position="239"/>
    </location>
</feature>
<dbReference type="SUPFAM" id="SSF52151">
    <property type="entry name" value="FabD/lysophospholipase-like"/>
    <property type="match status" value="1"/>
</dbReference>
<dbReference type="InterPro" id="IPR002641">
    <property type="entry name" value="PNPLA_dom"/>
</dbReference>
<evidence type="ECO:0000259" key="2">
    <source>
        <dbReference type="Pfam" id="PF01734"/>
    </source>
</evidence>
<dbReference type="EMBL" id="SZVP01000003">
    <property type="protein sequence ID" value="TMM46372.1"/>
    <property type="molecule type" value="Genomic_DNA"/>
</dbReference>
<evidence type="ECO:0000313" key="3">
    <source>
        <dbReference type="EMBL" id="TMM46372.1"/>
    </source>
</evidence>
<protein>
    <submittedName>
        <fullName evidence="3">Patatin-like phospholipase family protein</fullName>
    </submittedName>
</protein>
<dbReference type="AlphaFoldDB" id="A0A8H2PME9"/>
<evidence type="ECO:0000313" key="4">
    <source>
        <dbReference type="Proteomes" id="UP000307702"/>
    </source>
</evidence>